<protein>
    <submittedName>
        <fullName evidence="1">Unnamed protein product</fullName>
    </submittedName>
</protein>
<dbReference type="EMBL" id="BSXW01000733">
    <property type="protein sequence ID" value="GMF28731.1"/>
    <property type="molecule type" value="Genomic_DNA"/>
</dbReference>
<sequence length="184" mass="20296">MITCHFAHCYTLDQGAMTDMSSHERQDRRTLLSGSNRTFAPVLMLRSAINVEPCRPDGKGPSAHLDAEDADIVQLHGMLRPSFLLSAFKATPTTIAAKHLQNDTLVCSNVPDKRRVDRNRDHSGSNAASAICRNVNCISVSLAMQGETVRLTSSCTECNFRKPARHRTSRSRPEVPHVAVRACK</sequence>
<proteinExistence type="predicted"/>
<dbReference type="Proteomes" id="UP001165083">
    <property type="component" value="Unassembled WGS sequence"/>
</dbReference>
<reference evidence="1" key="1">
    <citation type="submission" date="2023-04" db="EMBL/GenBank/DDBJ databases">
        <title>Phytophthora lilii NBRC 32176.</title>
        <authorList>
            <person name="Ichikawa N."/>
            <person name="Sato H."/>
            <person name="Tonouchi N."/>
        </authorList>
    </citation>
    <scope>NUCLEOTIDE SEQUENCE</scope>
    <source>
        <strain evidence="1">NBRC 32176</strain>
    </source>
</reference>
<name>A0A9W6X3L3_9STRA</name>
<accession>A0A9W6X3L3</accession>
<organism evidence="1 2">
    <name type="scientific">Phytophthora lilii</name>
    <dbReference type="NCBI Taxonomy" id="2077276"/>
    <lineage>
        <taxon>Eukaryota</taxon>
        <taxon>Sar</taxon>
        <taxon>Stramenopiles</taxon>
        <taxon>Oomycota</taxon>
        <taxon>Peronosporomycetes</taxon>
        <taxon>Peronosporales</taxon>
        <taxon>Peronosporaceae</taxon>
        <taxon>Phytophthora</taxon>
    </lineage>
</organism>
<evidence type="ECO:0000313" key="1">
    <source>
        <dbReference type="EMBL" id="GMF28731.1"/>
    </source>
</evidence>
<dbReference type="AlphaFoldDB" id="A0A9W6X3L3"/>
<comment type="caution">
    <text evidence="1">The sequence shown here is derived from an EMBL/GenBank/DDBJ whole genome shotgun (WGS) entry which is preliminary data.</text>
</comment>
<evidence type="ECO:0000313" key="2">
    <source>
        <dbReference type="Proteomes" id="UP001165083"/>
    </source>
</evidence>
<gene>
    <name evidence="1" type="ORF">Plil01_001212800</name>
</gene>
<keyword evidence="2" id="KW-1185">Reference proteome</keyword>